<reference evidence="2" key="1">
    <citation type="submission" date="2020-07" db="EMBL/GenBank/DDBJ databases">
        <title>The High-quality genome of the commercially important snow crab, Chionoecetes opilio.</title>
        <authorList>
            <person name="Jeong J.-H."/>
            <person name="Ryu S."/>
        </authorList>
    </citation>
    <scope>NUCLEOTIDE SEQUENCE</scope>
    <source>
        <strain evidence="2">MADBK_172401_WGS</strain>
        <tissue evidence="2">Digestive gland</tissue>
    </source>
</reference>
<evidence type="ECO:0000256" key="1">
    <source>
        <dbReference type="SAM" id="MobiDB-lite"/>
    </source>
</evidence>
<accession>A0A8J5CJM1</accession>
<feature type="compositionally biased region" description="Polar residues" evidence="1">
    <location>
        <begin position="44"/>
        <end position="65"/>
    </location>
</feature>
<dbReference type="AlphaFoldDB" id="A0A8J5CJM1"/>
<feature type="region of interest" description="Disordered" evidence="1">
    <location>
        <begin position="14"/>
        <end position="100"/>
    </location>
</feature>
<gene>
    <name evidence="2" type="ORF">GWK47_002042</name>
</gene>
<dbReference type="EMBL" id="JACEEZ010022195">
    <property type="protein sequence ID" value="KAG0712699.1"/>
    <property type="molecule type" value="Genomic_DNA"/>
</dbReference>
<feature type="compositionally biased region" description="Polar residues" evidence="1">
    <location>
        <begin position="14"/>
        <end position="25"/>
    </location>
</feature>
<sequence length="276" mass="29514">MVIKALDCMPGVHTSVSQVEGSTPVSHREEGEHTSVPTGRGEHTSVSQVRGEHTMSSQVEGSTPVSHRGEHTSVSQRYRRHGPGLGMCHKDPIPPVPEVRDEEPTRFLDIITLSRTLGGSVCDSLIGMHAFTGCDTVSAFAGRGKMTTLKQVKMDKTYQDAFHDLGAHGKCLLNSLRSYRKSPATCFLSAGASFRKALLSTGSLPEGSAGDGACLPGEGSAERLWLFSGRLCYDLAPFPGKGLLTTADLSREGSLSDLGILPEARADDWASFRKAC</sequence>
<protein>
    <submittedName>
        <fullName evidence="2">Uncharacterized protein</fullName>
    </submittedName>
</protein>
<keyword evidence="3" id="KW-1185">Reference proteome</keyword>
<evidence type="ECO:0000313" key="3">
    <source>
        <dbReference type="Proteomes" id="UP000770661"/>
    </source>
</evidence>
<dbReference type="Proteomes" id="UP000770661">
    <property type="component" value="Unassembled WGS sequence"/>
</dbReference>
<name>A0A8J5CJM1_CHIOP</name>
<feature type="compositionally biased region" description="Basic and acidic residues" evidence="1">
    <location>
        <begin position="88"/>
        <end position="100"/>
    </location>
</feature>
<organism evidence="2 3">
    <name type="scientific">Chionoecetes opilio</name>
    <name type="common">Atlantic snow crab</name>
    <name type="synonym">Cancer opilio</name>
    <dbReference type="NCBI Taxonomy" id="41210"/>
    <lineage>
        <taxon>Eukaryota</taxon>
        <taxon>Metazoa</taxon>
        <taxon>Ecdysozoa</taxon>
        <taxon>Arthropoda</taxon>
        <taxon>Crustacea</taxon>
        <taxon>Multicrustacea</taxon>
        <taxon>Malacostraca</taxon>
        <taxon>Eumalacostraca</taxon>
        <taxon>Eucarida</taxon>
        <taxon>Decapoda</taxon>
        <taxon>Pleocyemata</taxon>
        <taxon>Brachyura</taxon>
        <taxon>Eubrachyura</taxon>
        <taxon>Majoidea</taxon>
        <taxon>Majidae</taxon>
        <taxon>Chionoecetes</taxon>
    </lineage>
</organism>
<comment type="caution">
    <text evidence="2">The sequence shown here is derived from an EMBL/GenBank/DDBJ whole genome shotgun (WGS) entry which is preliminary data.</text>
</comment>
<proteinExistence type="predicted"/>
<evidence type="ECO:0000313" key="2">
    <source>
        <dbReference type="EMBL" id="KAG0712699.1"/>
    </source>
</evidence>